<sequence>MLSMFIERVAAIFWGSKAYNVVYHKHILTSVTTYLQLLKDVVFGGKRVLAARLQQLSAAAEQLPAICLAPS</sequence>
<dbReference type="EMBL" id="VTCY01000008">
    <property type="protein sequence ID" value="KAB0451839.1"/>
    <property type="molecule type" value="Genomic_DNA"/>
</dbReference>
<organism evidence="1">
    <name type="scientific">Anaplasma marginale</name>
    <dbReference type="NCBI Taxonomy" id="770"/>
    <lineage>
        <taxon>Bacteria</taxon>
        <taxon>Pseudomonadati</taxon>
        <taxon>Pseudomonadota</taxon>
        <taxon>Alphaproteobacteria</taxon>
        <taxon>Rickettsiales</taxon>
        <taxon>Anaplasmataceae</taxon>
        <taxon>Anaplasma</taxon>
    </lineage>
</organism>
<protein>
    <submittedName>
        <fullName evidence="1">Uncharacterized protein</fullName>
    </submittedName>
</protein>
<accession>A0A643CM82</accession>
<evidence type="ECO:0000313" key="1">
    <source>
        <dbReference type="EMBL" id="KAB0451839.1"/>
    </source>
</evidence>
<reference evidence="1" key="1">
    <citation type="submission" date="2019-08" db="EMBL/GenBank/DDBJ databases">
        <authorList>
            <person name="Amaro Estrada I."/>
            <person name="Quiroz Castaneda R.E."/>
            <person name="Martinez Ocampo F."/>
            <person name="Rodriguez Camarillo S.D."/>
        </authorList>
    </citation>
    <scope>NUCLEOTIDE SEQUENCE</scope>
    <source>
        <strain evidence="1">MEX-30-184-02</strain>
    </source>
</reference>
<dbReference type="AlphaFoldDB" id="A0A643CM82"/>
<proteinExistence type="predicted"/>
<name>A0A643CM82_ANAMA</name>
<comment type="caution">
    <text evidence="1">The sequence shown here is derived from an EMBL/GenBank/DDBJ whole genome shotgun (WGS) entry which is preliminary data.</text>
</comment>
<gene>
    <name evidence="1" type="ORF">FY207_03085</name>
</gene>